<dbReference type="EMBL" id="PXOG01000011">
    <property type="protein sequence ID" value="RGP81447.1"/>
    <property type="molecule type" value="Genomic_DNA"/>
</dbReference>
<reference evidence="1 2" key="1">
    <citation type="journal article" date="2018" name="PLoS Pathog.">
        <title>Evolution of structural diversity of trichothecenes, a family of toxins produced by plant pathogenic and entomopathogenic fungi.</title>
        <authorList>
            <person name="Proctor R.H."/>
            <person name="McCormick S.P."/>
            <person name="Kim H.S."/>
            <person name="Cardoza R.E."/>
            <person name="Stanley A.M."/>
            <person name="Lindo L."/>
            <person name="Kelly A."/>
            <person name="Brown D.W."/>
            <person name="Lee T."/>
            <person name="Vaughan M.M."/>
            <person name="Alexander N.J."/>
            <person name="Busman M."/>
            <person name="Gutierrez S."/>
        </authorList>
    </citation>
    <scope>NUCLEOTIDE SEQUENCE [LARGE SCALE GENOMIC DNA]</scope>
    <source>
        <strain evidence="1 2">NRRL 20695</strain>
    </source>
</reference>
<dbReference type="AlphaFoldDB" id="A0A395TAB0"/>
<accession>A0A395TAB0</accession>
<gene>
    <name evidence="1" type="ORF">FLONG3_592</name>
</gene>
<evidence type="ECO:0000313" key="2">
    <source>
        <dbReference type="Proteomes" id="UP000266234"/>
    </source>
</evidence>
<dbReference type="Proteomes" id="UP000266234">
    <property type="component" value="Unassembled WGS sequence"/>
</dbReference>
<sequence length="136" mass="16354">MNASTEHQDEINTLIQQHGSVPPPWFMFPKVHPYDICWRMGTGESYIMVYFSWWEHGKQELDEKQRIEYFRKWPPPPEWLVWMIEVIWDLDPGKFENEDDYRPYFRLTAALGFGSEDDYKNAIEDEEETAGENETQ</sequence>
<evidence type="ECO:0000313" key="1">
    <source>
        <dbReference type="EMBL" id="RGP81447.1"/>
    </source>
</evidence>
<dbReference type="OrthoDB" id="3429633at2759"/>
<protein>
    <submittedName>
        <fullName evidence="1">Uncharacterized protein</fullName>
    </submittedName>
</protein>
<proteinExistence type="predicted"/>
<keyword evidence="2" id="KW-1185">Reference proteome</keyword>
<comment type="caution">
    <text evidence="1">The sequence shown here is derived from an EMBL/GenBank/DDBJ whole genome shotgun (WGS) entry which is preliminary data.</text>
</comment>
<organism evidence="1 2">
    <name type="scientific">Fusarium longipes</name>
    <dbReference type="NCBI Taxonomy" id="694270"/>
    <lineage>
        <taxon>Eukaryota</taxon>
        <taxon>Fungi</taxon>
        <taxon>Dikarya</taxon>
        <taxon>Ascomycota</taxon>
        <taxon>Pezizomycotina</taxon>
        <taxon>Sordariomycetes</taxon>
        <taxon>Hypocreomycetidae</taxon>
        <taxon>Hypocreales</taxon>
        <taxon>Nectriaceae</taxon>
        <taxon>Fusarium</taxon>
    </lineage>
</organism>
<name>A0A395TAB0_9HYPO</name>